<proteinExistence type="inferred from homology"/>
<protein>
    <submittedName>
        <fullName evidence="2">N-acetylglucosamine repressor</fullName>
    </submittedName>
</protein>
<organism evidence="2 3">
    <name type="scientific">Rosistilla oblonga</name>
    <dbReference type="NCBI Taxonomy" id="2527990"/>
    <lineage>
        <taxon>Bacteria</taxon>
        <taxon>Pseudomonadati</taxon>
        <taxon>Planctomycetota</taxon>
        <taxon>Planctomycetia</taxon>
        <taxon>Pirellulales</taxon>
        <taxon>Pirellulaceae</taxon>
        <taxon>Rosistilla</taxon>
    </lineage>
</organism>
<evidence type="ECO:0000313" key="2">
    <source>
        <dbReference type="EMBL" id="QDV57896.1"/>
    </source>
</evidence>
<dbReference type="AlphaFoldDB" id="A0A518IXU2"/>
<dbReference type="InterPro" id="IPR000600">
    <property type="entry name" value="ROK"/>
</dbReference>
<dbReference type="PANTHER" id="PTHR18964">
    <property type="entry name" value="ROK (REPRESSOR, ORF, KINASE) FAMILY"/>
    <property type="match status" value="1"/>
</dbReference>
<dbReference type="Pfam" id="PF13412">
    <property type="entry name" value="HTH_24"/>
    <property type="match status" value="1"/>
</dbReference>
<reference evidence="2 3" key="1">
    <citation type="submission" date="2019-02" db="EMBL/GenBank/DDBJ databases">
        <title>Deep-cultivation of Planctomycetes and their phenomic and genomic characterization uncovers novel biology.</title>
        <authorList>
            <person name="Wiegand S."/>
            <person name="Jogler M."/>
            <person name="Boedeker C."/>
            <person name="Pinto D."/>
            <person name="Vollmers J."/>
            <person name="Rivas-Marin E."/>
            <person name="Kohn T."/>
            <person name="Peeters S.H."/>
            <person name="Heuer A."/>
            <person name="Rast P."/>
            <person name="Oberbeckmann S."/>
            <person name="Bunk B."/>
            <person name="Jeske O."/>
            <person name="Meyerdierks A."/>
            <person name="Storesund J.E."/>
            <person name="Kallscheuer N."/>
            <person name="Luecker S."/>
            <person name="Lage O.M."/>
            <person name="Pohl T."/>
            <person name="Merkel B.J."/>
            <person name="Hornburger P."/>
            <person name="Mueller R.-W."/>
            <person name="Bruemmer F."/>
            <person name="Labrenz M."/>
            <person name="Spormann A.M."/>
            <person name="Op den Camp H."/>
            <person name="Overmann J."/>
            <person name="Amann R."/>
            <person name="Jetten M.S.M."/>
            <person name="Mascher T."/>
            <person name="Medema M.H."/>
            <person name="Devos D.P."/>
            <person name="Kaster A.-K."/>
            <person name="Ovreas L."/>
            <person name="Rohde M."/>
            <person name="Galperin M.Y."/>
            <person name="Jogler C."/>
        </authorList>
    </citation>
    <scope>NUCLEOTIDE SEQUENCE [LARGE SCALE GENOMIC DNA]</scope>
    <source>
        <strain evidence="2 3">Mal33</strain>
    </source>
</reference>
<dbReference type="Pfam" id="PF00480">
    <property type="entry name" value="ROK"/>
    <property type="match status" value="1"/>
</dbReference>
<dbReference type="SUPFAM" id="SSF46785">
    <property type="entry name" value="Winged helix' DNA-binding domain"/>
    <property type="match status" value="1"/>
</dbReference>
<dbReference type="SUPFAM" id="SSF53067">
    <property type="entry name" value="Actin-like ATPase domain"/>
    <property type="match status" value="1"/>
</dbReference>
<dbReference type="Proteomes" id="UP000316770">
    <property type="component" value="Chromosome"/>
</dbReference>
<dbReference type="PANTHER" id="PTHR18964:SF149">
    <property type="entry name" value="BIFUNCTIONAL UDP-N-ACETYLGLUCOSAMINE 2-EPIMERASE_N-ACETYLMANNOSAMINE KINASE"/>
    <property type="match status" value="1"/>
</dbReference>
<name>A0A518IXU2_9BACT</name>
<dbReference type="Gene3D" id="1.10.10.10">
    <property type="entry name" value="Winged helix-like DNA-binding domain superfamily/Winged helix DNA-binding domain"/>
    <property type="match status" value="1"/>
</dbReference>
<keyword evidence="3" id="KW-1185">Reference proteome</keyword>
<dbReference type="InterPro" id="IPR043129">
    <property type="entry name" value="ATPase_NBD"/>
</dbReference>
<accession>A0A518IXU2</accession>
<dbReference type="RefSeq" id="WP_145287682.1">
    <property type="nucleotide sequence ID" value="NZ_CP036318.1"/>
</dbReference>
<gene>
    <name evidence="2" type="primary">nagC</name>
    <name evidence="2" type="ORF">Mal33_39110</name>
</gene>
<evidence type="ECO:0000256" key="1">
    <source>
        <dbReference type="ARBA" id="ARBA00006479"/>
    </source>
</evidence>
<comment type="similarity">
    <text evidence="1">Belongs to the ROK (NagC/XylR) family.</text>
</comment>
<dbReference type="EMBL" id="CP036318">
    <property type="protein sequence ID" value="QDV57896.1"/>
    <property type="molecule type" value="Genomic_DNA"/>
</dbReference>
<dbReference type="InterPro" id="IPR036390">
    <property type="entry name" value="WH_DNA-bd_sf"/>
</dbReference>
<evidence type="ECO:0000313" key="3">
    <source>
        <dbReference type="Proteomes" id="UP000316770"/>
    </source>
</evidence>
<dbReference type="Gene3D" id="3.30.420.40">
    <property type="match status" value="2"/>
</dbReference>
<dbReference type="InterPro" id="IPR036388">
    <property type="entry name" value="WH-like_DNA-bd_sf"/>
</dbReference>
<sequence length="392" mass="42718">MNVSHSTQPKLLSQLNERAVLRVLQTNGPSSRAEVTRLAGVTRPTVSKAVSSLLKSGFLEEFDAPENNRGRPAKLLRLGGATSQVVGLVIDSPVCRIVTAGLDGSLRSDVYREFKTPETYDELIAIITDQIETLSSARDLRTLGVGVSMPGLYDYKEGCSILSPNVPLTNGHCLGRDLSQRLNMEVTVLQESDALCLAERHFGLASRMTDFAMLDASTGIGLGILNDGRLLKGSCGLAGELGHLPMVRDGIQCGCGRTGCLETLASDTAFTRRVSQKQSRDLTFTQIAERVAAGKLCVAEELEQVLEHLVFALVTTINLFNPQTLFVHSRMFDLDDRLLERLIRQTESRALQPSFRQCRIQRARGSKREGAVAGIIEYLTHSRVSPLAPVGV</sequence>